<dbReference type="eggNOG" id="COG0702">
    <property type="taxonomic scope" value="Bacteria"/>
</dbReference>
<accession>A0A1H1PGC5</accession>
<dbReference type="SUPFAM" id="SSF51735">
    <property type="entry name" value="NAD(P)-binding Rossmann-fold domains"/>
    <property type="match status" value="1"/>
</dbReference>
<dbReference type="PANTHER" id="PTHR15020">
    <property type="entry name" value="FLAVIN REDUCTASE-RELATED"/>
    <property type="match status" value="1"/>
</dbReference>
<feature type="domain" description="NAD(P)-binding" evidence="1">
    <location>
        <begin position="7"/>
        <end position="196"/>
    </location>
</feature>
<dbReference type="CDD" id="cd05243">
    <property type="entry name" value="SDR_a5"/>
    <property type="match status" value="1"/>
</dbReference>
<dbReference type="AlphaFoldDB" id="A0A1H1PGC5"/>
<dbReference type="STRING" id="545619.SAMN04489860_0796"/>
<gene>
    <name evidence="2" type="ORF">SAMN04489860_0796</name>
</gene>
<reference evidence="2 3" key="1">
    <citation type="submission" date="2016-10" db="EMBL/GenBank/DDBJ databases">
        <authorList>
            <person name="de Groot N.N."/>
        </authorList>
    </citation>
    <scope>NUCLEOTIDE SEQUENCE [LARGE SCALE GENOMIC DNA]</scope>
    <source>
        <strain evidence="2 3">DSM 22126</strain>
    </source>
</reference>
<dbReference type="EMBL" id="LT629776">
    <property type="protein sequence ID" value="SDS10137.1"/>
    <property type="molecule type" value="Genomic_DNA"/>
</dbReference>
<dbReference type="InterPro" id="IPR016040">
    <property type="entry name" value="NAD(P)-bd_dom"/>
</dbReference>
<evidence type="ECO:0000313" key="2">
    <source>
        <dbReference type="EMBL" id="SDS10137.1"/>
    </source>
</evidence>
<dbReference type="OrthoDB" id="4248066at2"/>
<protein>
    <submittedName>
        <fullName evidence="2">NAD(P)H-binding</fullName>
    </submittedName>
</protein>
<dbReference type="Gene3D" id="3.40.50.720">
    <property type="entry name" value="NAD(P)-binding Rossmann-like Domain"/>
    <property type="match status" value="1"/>
</dbReference>
<keyword evidence="3" id="KW-1185">Reference proteome</keyword>
<dbReference type="RefSeq" id="WP_083371670.1">
    <property type="nucleotide sequence ID" value="NZ_LT629776.1"/>
</dbReference>
<dbReference type="InterPro" id="IPR036291">
    <property type="entry name" value="NAD(P)-bd_dom_sf"/>
</dbReference>
<evidence type="ECO:0000313" key="3">
    <source>
        <dbReference type="Proteomes" id="UP000185663"/>
    </source>
</evidence>
<name>A0A1H1PGC5_9CELL</name>
<organism evidence="2 3">
    <name type="scientific">Paraoerskovia marina</name>
    <dbReference type="NCBI Taxonomy" id="545619"/>
    <lineage>
        <taxon>Bacteria</taxon>
        <taxon>Bacillati</taxon>
        <taxon>Actinomycetota</taxon>
        <taxon>Actinomycetes</taxon>
        <taxon>Micrococcales</taxon>
        <taxon>Cellulomonadaceae</taxon>
        <taxon>Paraoerskovia</taxon>
    </lineage>
</organism>
<dbReference type="Proteomes" id="UP000185663">
    <property type="component" value="Chromosome I"/>
</dbReference>
<evidence type="ECO:0000259" key="1">
    <source>
        <dbReference type="Pfam" id="PF13460"/>
    </source>
</evidence>
<proteinExistence type="predicted"/>
<dbReference type="Pfam" id="PF13460">
    <property type="entry name" value="NAD_binding_10"/>
    <property type="match status" value="1"/>
</dbReference>
<dbReference type="PANTHER" id="PTHR15020:SF50">
    <property type="entry name" value="UPF0659 PROTEIN YMR090W"/>
    <property type="match status" value="1"/>
</dbReference>
<sequence>MRIVIAGGHGQIGLRLTQALIERGDAVVSLVRSASQILDVTDLGATVAMLDLEQDDAAEIAHALKDADAVVFAAGAGPGSTIARKDTVDRAGAVLLADACEIAGVRRYLLVSSMGVDSVRGGKTPDGADETFVAYLRAKAAAESDLVARDTLDLTILRPGRLTDETGTGKVTLAESVERGDVTRDDVAVTIGEILHVPGTEGKTLELIGGDVRIDDAVYRIANPS</sequence>